<keyword evidence="4 5" id="KW-0472">Membrane</keyword>
<feature type="transmembrane region" description="Helical" evidence="5">
    <location>
        <begin position="144"/>
        <end position="163"/>
    </location>
</feature>
<feature type="transmembrane region" description="Helical" evidence="5">
    <location>
        <begin position="105"/>
        <end position="123"/>
    </location>
</feature>
<organism evidence="7 8">
    <name type="scientific">Caenorhabditis remanei</name>
    <name type="common">Caenorhabditis vulgaris</name>
    <dbReference type="NCBI Taxonomy" id="31234"/>
    <lineage>
        <taxon>Eukaryota</taxon>
        <taxon>Metazoa</taxon>
        <taxon>Ecdysozoa</taxon>
        <taxon>Nematoda</taxon>
        <taxon>Chromadorea</taxon>
        <taxon>Rhabditida</taxon>
        <taxon>Rhabditina</taxon>
        <taxon>Rhabditomorpha</taxon>
        <taxon>Rhabditoidea</taxon>
        <taxon>Rhabditidae</taxon>
        <taxon>Peloderinae</taxon>
        <taxon>Caenorhabditis</taxon>
    </lineage>
</organism>
<protein>
    <recommendedName>
        <fullName evidence="6">G-protein coupled receptors family 1 profile domain-containing protein</fullName>
    </recommendedName>
</protein>
<keyword evidence="2 5" id="KW-0812">Transmembrane</keyword>
<accession>A0A6A5GKP7</accession>
<dbReference type="GO" id="GO:0016020">
    <property type="term" value="C:membrane"/>
    <property type="evidence" value="ECO:0007669"/>
    <property type="project" value="UniProtKB-SubCell"/>
</dbReference>
<dbReference type="KEGG" id="crq:GCK72_021474"/>
<dbReference type="Proteomes" id="UP000483820">
    <property type="component" value="Chromosome V"/>
</dbReference>
<reference evidence="7 8" key="1">
    <citation type="submission" date="2019-12" db="EMBL/GenBank/DDBJ databases">
        <title>Chromosome-level assembly of the Caenorhabditis remanei genome.</title>
        <authorList>
            <person name="Teterina A.A."/>
            <person name="Willis J.H."/>
            <person name="Phillips P.C."/>
        </authorList>
    </citation>
    <scope>NUCLEOTIDE SEQUENCE [LARGE SCALE GENOMIC DNA]</scope>
    <source>
        <strain evidence="7 8">PX506</strain>
        <tissue evidence="7">Whole organism</tissue>
    </source>
</reference>
<evidence type="ECO:0000256" key="1">
    <source>
        <dbReference type="ARBA" id="ARBA00004370"/>
    </source>
</evidence>
<comment type="subcellular location">
    <subcellularLocation>
        <location evidence="1">Membrane</location>
    </subcellularLocation>
</comment>
<comment type="caution">
    <text evidence="7">The sequence shown here is derived from an EMBL/GenBank/DDBJ whole genome shotgun (WGS) entry which is preliminary data.</text>
</comment>
<dbReference type="GO" id="GO:0008528">
    <property type="term" value="F:G protein-coupled peptide receptor activity"/>
    <property type="evidence" value="ECO:0007669"/>
    <property type="project" value="InterPro"/>
</dbReference>
<feature type="transmembrane region" description="Helical" evidence="5">
    <location>
        <begin position="23"/>
        <end position="42"/>
    </location>
</feature>
<dbReference type="AlphaFoldDB" id="A0A6A5GKP7"/>
<dbReference type="PROSITE" id="PS50262">
    <property type="entry name" value="G_PROTEIN_RECEP_F1_2"/>
    <property type="match status" value="1"/>
</dbReference>
<dbReference type="PANTHER" id="PTHR22751">
    <property type="entry name" value="G-PROTEIN COUPLED RECEPTOR-RELATED"/>
    <property type="match status" value="1"/>
</dbReference>
<sequence>MSTNSYTELELALRSLVSSAESWNYIPTVLSMVINVFHVFILSRKTVSSTAVNCILLGMGVVDILSPVIYIKIAVNNWLEPRECKLPSSYIQVVVDWIFYAIRDNFRRCSVWLGLTLAIIRTISLKTATKNRFNFINESKTGRTAIFVIVLLSSLLSICYVFRYQIVHTVEPWIPQAECTNLLDPPADHILHRYTISEITSTGSMLEEPARKVHLVLTAIFGKIIPSILFPISAIILILELRKTKKLRISTENKHSERTNRLVVYMTVTFIIIELPIGICNLVTATRKGYEDAKHLENSQHDIRIYDSYPFSYMLFNLFPVSENCQKSVGCVGKNCEESNVYYYFEDLILLYFF</sequence>
<keyword evidence="3 5" id="KW-1133">Transmembrane helix</keyword>
<dbReference type="Gene3D" id="1.20.1070.10">
    <property type="entry name" value="Rhodopsin 7-helix transmembrane proteins"/>
    <property type="match status" value="1"/>
</dbReference>
<dbReference type="InterPro" id="IPR019427">
    <property type="entry name" value="7TM_GPCR_serpentine_rcpt_Srw"/>
</dbReference>
<feature type="transmembrane region" description="Helical" evidence="5">
    <location>
        <begin position="54"/>
        <end position="73"/>
    </location>
</feature>
<evidence type="ECO:0000256" key="4">
    <source>
        <dbReference type="ARBA" id="ARBA00023136"/>
    </source>
</evidence>
<dbReference type="InterPro" id="IPR017452">
    <property type="entry name" value="GPCR_Rhodpsn_7TM"/>
</dbReference>
<name>A0A6A5GKP7_CAERE</name>
<dbReference type="SUPFAM" id="SSF81321">
    <property type="entry name" value="Family A G protein-coupled receptor-like"/>
    <property type="match status" value="1"/>
</dbReference>
<dbReference type="PANTHER" id="PTHR22751:SF73">
    <property type="entry name" value="G-PROTEIN COUPLED RECEPTORS FAMILY 1 PROFILE DOMAIN-CONTAINING PROTEIN"/>
    <property type="match status" value="1"/>
</dbReference>
<evidence type="ECO:0000256" key="5">
    <source>
        <dbReference type="SAM" id="Phobius"/>
    </source>
</evidence>
<dbReference type="EMBL" id="WUAV01000005">
    <property type="protein sequence ID" value="KAF1754909.1"/>
    <property type="molecule type" value="Genomic_DNA"/>
</dbReference>
<feature type="transmembrane region" description="Helical" evidence="5">
    <location>
        <begin position="215"/>
        <end position="241"/>
    </location>
</feature>
<dbReference type="Pfam" id="PF10324">
    <property type="entry name" value="7TM_GPCR_Srw"/>
    <property type="match status" value="1"/>
</dbReference>
<proteinExistence type="predicted"/>
<evidence type="ECO:0000256" key="3">
    <source>
        <dbReference type="ARBA" id="ARBA00022989"/>
    </source>
</evidence>
<gene>
    <name evidence="7" type="ORF">GCK72_021474</name>
</gene>
<evidence type="ECO:0000313" key="8">
    <source>
        <dbReference type="Proteomes" id="UP000483820"/>
    </source>
</evidence>
<dbReference type="GeneID" id="9808773"/>
<evidence type="ECO:0000313" key="7">
    <source>
        <dbReference type="EMBL" id="KAF1754909.1"/>
    </source>
</evidence>
<dbReference type="CTD" id="9808773"/>
<dbReference type="RefSeq" id="XP_053583202.1">
    <property type="nucleotide sequence ID" value="XM_053734289.1"/>
</dbReference>
<feature type="transmembrane region" description="Helical" evidence="5">
    <location>
        <begin position="262"/>
        <end position="284"/>
    </location>
</feature>
<evidence type="ECO:0000259" key="6">
    <source>
        <dbReference type="PROSITE" id="PS50262"/>
    </source>
</evidence>
<feature type="domain" description="G-protein coupled receptors family 1 profile" evidence="6">
    <location>
        <begin position="34"/>
        <end position="285"/>
    </location>
</feature>
<evidence type="ECO:0000256" key="2">
    <source>
        <dbReference type="ARBA" id="ARBA00022692"/>
    </source>
</evidence>